<feature type="domain" description="N-acetyltransferase" evidence="3">
    <location>
        <begin position="42"/>
        <end position="198"/>
    </location>
</feature>
<evidence type="ECO:0000256" key="2">
    <source>
        <dbReference type="ARBA" id="ARBA00023315"/>
    </source>
</evidence>
<protein>
    <recommendedName>
        <fullName evidence="3">N-acetyltransferase domain-containing protein</fullName>
    </recommendedName>
</protein>
<evidence type="ECO:0000256" key="1">
    <source>
        <dbReference type="ARBA" id="ARBA00022679"/>
    </source>
</evidence>
<evidence type="ECO:0000313" key="4">
    <source>
        <dbReference type="EMBL" id="PPQ35120.1"/>
    </source>
</evidence>
<evidence type="ECO:0000313" key="5">
    <source>
        <dbReference type="Proteomes" id="UP000239724"/>
    </source>
</evidence>
<feature type="domain" description="N-acetyltransferase" evidence="3">
    <location>
        <begin position="203"/>
        <end position="368"/>
    </location>
</feature>
<dbReference type="PROSITE" id="PS51186">
    <property type="entry name" value="GNAT"/>
    <property type="match status" value="2"/>
</dbReference>
<name>A0A2S6NJS2_RHOGL</name>
<organism evidence="4 5">
    <name type="scientific">Rhodopila globiformis</name>
    <name type="common">Rhodopseudomonas globiformis</name>
    <dbReference type="NCBI Taxonomy" id="1071"/>
    <lineage>
        <taxon>Bacteria</taxon>
        <taxon>Pseudomonadati</taxon>
        <taxon>Pseudomonadota</taxon>
        <taxon>Alphaproteobacteria</taxon>
        <taxon>Acetobacterales</taxon>
        <taxon>Acetobacteraceae</taxon>
        <taxon>Rhodopila</taxon>
    </lineage>
</organism>
<dbReference type="InterPro" id="IPR000182">
    <property type="entry name" value="GNAT_dom"/>
</dbReference>
<dbReference type="Proteomes" id="UP000239724">
    <property type="component" value="Unassembled WGS sequence"/>
</dbReference>
<keyword evidence="1" id="KW-0808">Transferase</keyword>
<dbReference type="AlphaFoldDB" id="A0A2S6NJS2"/>
<dbReference type="GO" id="GO:0016747">
    <property type="term" value="F:acyltransferase activity, transferring groups other than amino-acyl groups"/>
    <property type="evidence" value="ECO:0007669"/>
    <property type="project" value="InterPro"/>
</dbReference>
<dbReference type="CDD" id="cd04301">
    <property type="entry name" value="NAT_SF"/>
    <property type="match status" value="2"/>
</dbReference>
<dbReference type="Gene3D" id="3.40.630.30">
    <property type="match status" value="2"/>
</dbReference>
<dbReference type="PANTHER" id="PTHR43877">
    <property type="entry name" value="AMINOALKYLPHOSPHONATE N-ACETYLTRANSFERASE-RELATED-RELATED"/>
    <property type="match status" value="1"/>
</dbReference>
<comment type="caution">
    <text evidence="4">The sequence shown here is derived from an EMBL/GenBank/DDBJ whole genome shotgun (WGS) entry which is preliminary data.</text>
</comment>
<keyword evidence="5" id="KW-1185">Reference proteome</keyword>
<dbReference type="PANTHER" id="PTHR43877:SF2">
    <property type="entry name" value="AMINOALKYLPHOSPHONATE N-ACETYLTRANSFERASE-RELATED"/>
    <property type="match status" value="1"/>
</dbReference>
<sequence>MLVPGKAWMAACARHDARAAAGTMRGSKPMTGETGMTAISNWPIRQGRDTDGPGIIALIASCWARYPGIRMDVDGEMPELHTLATYYSQQDGALWIAGTDSRVAGMIATRPLDSGTWEICRVYVDPALHGAGLGHALLDHAERHAIAAGAQCLTLWSDTRFGRAHRFYEKRSYLRHGPVRVLADISNSLEFGYAKPVNGLELLDIAAATAAAARLADILVACVQTSASLEFLPPLAAGKARAFWHQIAADVGAGRRALAVGWRDGVLLAAGLLDLATPETQRHRAIVRLVMVHPEARRAGLGRQVLRRLEQAAVAHGRTLLTLETRAGDPEEPFFQAEGWTEAGRIPDAISGAEASAHAAVVFWKRAG</sequence>
<gene>
    <name evidence="4" type="ORF">CCS01_08695</name>
</gene>
<dbReference type="EMBL" id="NHRY01000078">
    <property type="protein sequence ID" value="PPQ35120.1"/>
    <property type="molecule type" value="Genomic_DNA"/>
</dbReference>
<accession>A0A2S6NJS2</accession>
<reference evidence="4 5" key="1">
    <citation type="journal article" date="2018" name="Arch. Microbiol.">
        <title>New insights into the metabolic potential of the phototrophic purple bacterium Rhodopila globiformis DSM 161(T) from its draft genome sequence and evidence for a vanadium-dependent nitrogenase.</title>
        <authorList>
            <person name="Imhoff J.F."/>
            <person name="Rahn T."/>
            <person name="Kunzel S."/>
            <person name="Neulinger S.C."/>
        </authorList>
    </citation>
    <scope>NUCLEOTIDE SEQUENCE [LARGE SCALE GENOMIC DNA]</scope>
    <source>
        <strain evidence="4 5">DSM 161</strain>
    </source>
</reference>
<dbReference type="InterPro" id="IPR050832">
    <property type="entry name" value="Bact_Acetyltransf"/>
</dbReference>
<dbReference type="SUPFAM" id="SSF55729">
    <property type="entry name" value="Acyl-CoA N-acyltransferases (Nat)"/>
    <property type="match status" value="2"/>
</dbReference>
<proteinExistence type="predicted"/>
<dbReference type="Pfam" id="PF00583">
    <property type="entry name" value="Acetyltransf_1"/>
    <property type="match status" value="2"/>
</dbReference>
<evidence type="ECO:0000259" key="3">
    <source>
        <dbReference type="PROSITE" id="PS51186"/>
    </source>
</evidence>
<keyword evidence="2" id="KW-0012">Acyltransferase</keyword>
<dbReference type="InterPro" id="IPR016181">
    <property type="entry name" value="Acyl_CoA_acyltransferase"/>
</dbReference>